<dbReference type="Pfam" id="PF13416">
    <property type="entry name" value="SBP_bac_8"/>
    <property type="match status" value="1"/>
</dbReference>
<reference evidence="6 7" key="1">
    <citation type="submission" date="2017-08" db="EMBL/GenBank/DDBJ databases">
        <title>Complete Genome Sequence of Streptomyces formicae KY5, the formicamycin producer.</title>
        <authorList>
            <person name="Holmes N.A."/>
            <person name="Devine R."/>
            <person name="Qin Z."/>
            <person name="Seipke R.F."/>
            <person name="Wilkinson B."/>
            <person name="Hutchings M.I."/>
        </authorList>
    </citation>
    <scope>NUCLEOTIDE SEQUENCE [LARGE SCALE GENOMIC DNA]</scope>
    <source>
        <strain evidence="6 7">KY5</strain>
    </source>
</reference>
<keyword evidence="6" id="KW-0449">Lipoprotein</keyword>
<name>A0A291Q643_9ACTN</name>
<accession>A0A291Q643</accession>
<dbReference type="InterPro" id="IPR050490">
    <property type="entry name" value="Bact_solute-bd_prot1"/>
</dbReference>
<dbReference type="InterPro" id="IPR006059">
    <property type="entry name" value="SBP"/>
</dbReference>
<dbReference type="Gene3D" id="3.40.190.10">
    <property type="entry name" value="Periplasmic binding protein-like II"/>
    <property type="match status" value="1"/>
</dbReference>
<comment type="similarity">
    <text evidence="2">Belongs to the bacterial solute-binding protein 1 family.</text>
</comment>
<evidence type="ECO:0000256" key="4">
    <source>
        <dbReference type="ARBA" id="ARBA00022729"/>
    </source>
</evidence>
<protein>
    <submittedName>
        <fullName evidence="6">Putative lipoprotein lplA</fullName>
    </submittedName>
</protein>
<dbReference type="KEGG" id="sfk:KY5_2242"/>
<dbReference type="PANTHER" id="PTHR43649">
    <property type="entry name" value="ARABINOSE-BINDING PROTEIN-RELATED"/>
    <property type="match status" value="1"/>
</dbReference>
<keyword evidence="4 5" id="KW-0732">Signal</keyword>
<dbReference type="SUPFAM" id="SSF53850">
    <property type="entry name" value="Periplasmic binding protein-like II"/>
    <property type="match status" value="1"/>
</dbReference>
<feature type="chain" id="PRO_5039720142" evidence="5">
    <location>
        <begin position="30"/>
        <end position="550"/>
    </location>
</feature>
<evidence type="ECO:0000256" key="3">
    <source>
        <dbReference type="ARBA" id="ARBA00022448"/>
    </source>
</evidence>
<evidence type="ECO:0000313" key="7">
    <source>
        <dbReference type="Proteomes" id="UP000221011"/>
    </source>
</evidence>
<feature type="signal peptide" evidence="5">
    <location>
        <begin position="1"/>
        <end position="29"/>
    </location>
</feature>
<dbReference type="PANTHER" id="PTHR43649:SF31">
    <property type="entry name" value="SN-GLYCEROL-3-PHOSPHATE-BINDING PERIPLASMIC PROTEIN UGPB"/>
    <property type="match status" value="1"/>
</dbReference>
<comment type="subcellular location">
    <subcellularLocation>
        <location evidence="1">Cell envelope</location>
    </subcellularLocation>
</comment>
<evidence type="ECO:0000256" key="5">
    <source>
        <dbReference type="SAM" id="SignalP"/>
    </source>
</evidence>
<keyword evidence="3" id="KW-0813">Transport</keyword>
<evidence type="ECO:0000256" key="2">
    <source>
        <dbReference type="ARBA" id="ARBA00008520"/>
    </source>
</evidence>
<gene>
    <name evidence="6" type="ORF">KY5_2242</name>
</gene>
<dbReference type="GO" id="GO:0030313">
    <property type="term" value="C:cell envelope"/>
    <property type="evidence" value="ECO:0007669"/>
    <property type="project" value="UniProtKB-SubCell"/>
</dbReference>
<dbReference type="Proteomes" id="UP000221011">
    <property type="component" value="Chromosome"/>
</dbReference>
<evidence type="ECO:0000256" key="1">
    <source>
        <dbReference type="ARBA" id="ARBA00004196"/>
    </source>
</evidence>
<evidence type="ECO:0000313" key="6">
    <source>
        <dbReference type="EMBL" id="ATL27260.1"/>
    </source>
</evidence>
<proteinExistence type="inferred from homology"/>
<organism evidence="6 7">
    <name type="scientific">Streptomyces formicae</name>
    <dbReference type="NCBI Taxonomy" id="1616117"/>
    <lineage>
        <taxon>Bacteria</taxon>
        <taxon>Bacillati</taxon>
        <taxon>Actinomycetota</taxon>
        <taxon>Actinomycetes</taxon>
        <taxon>Kitasatosporales</taxon>
        <taxon>Streptomycetaceae</taxon>
        <taxon>Streptomyces</taxon>
    </lineage>
</organism>
<dbReference type="InterPro" id="IPR006311">
    <property type="entry name" value="TAT_signal"/>
</dbReference>
<keyword evidence="7" id="KW-1185">Reference proteome</keyword>
<dbReference type="EMBL" id="CP022685">
    <property type="protein sequence ID" value="ATL27260.1"/>
    <property type="molecule type" value="Genomic_DNA"/>
</dbReference>
<dbReference type="PROSITE" id="PS51318">
    <property type="entry name" value="TAT"/>
    <property type="match status" value="1"/>
</dbReference>
<sequence length="550" mass="60317">MSGSSMSRRTLLRSIAVGGAALAAPSVLTACSTDSSGGGNVSNAGKKVVPWPKYTPAKGPTPDLAPTAEGVQPGYTKYPEELVRAMAEKPGDGKQKIKVMTITYGTPPKPAGQNKYWQAVNEALGVEVEFTVVPDADFRAKMSTLMSGDDLPDMINFGGGYVLPRESQFVKSRCADLSDHLSGDAIDDYPNLANIPTYAWEGMGHIAGRIYGLPIERAKVQGAMFINREAFDKAGYEPGMSAPDFQAMAQEGSRGRKFTLGASTVGFFGYLYHAMWHGAPNQWQIKGGKVTDMYGTDEFRAALEFMAKMRKDGSYNPDATSISQVDLKTQFYNGTVRSMTDGWGAVISNAQGIKDEFTLDVAEPYAVDGVTPVYQQNRGCFGYTVIKKASKDRVKLMLRVLNWLASPFGSKEYELMHYGVEGTHFTYNKDGDPVATSLGLVDSKTNLPFPYLMDAPQPLYFPGYPDLTKRLHAWEKKVVPLLVPDDHWGLMSDTYNRQGASMQQIIEDGVTAIVSGRKKLSDWDAVHQKWRSQGGKRAAEEFLKEYEAAH</sequence>
<dbReference type="AlphaFoldDB" id="A0A291Q643"/>